<dbReference type="Proteomes" id="UP000735302">
    <property type="component" value="Unassembled WGS sequence"/>
</dbReference>
<dbReference type="AlphaFoldDB" id="A0AAV3Y124"/>
<sequence length="146" mass="16448">MQKKLYHIPAKWRPESLKARNHFNVYGLNAQKPNQTNSIFKPLHIHSLFRPCILPYFIRGVGGTVASESALRSAGTLLSRVRAPPPTPWPVRGPESLRSPCCGLAIYKNQTKPTYVGYSILNIIDEINAFSPMLVWYFISSSFQSS</sequence>
<proteinExistence type="predicted"/>
<name>A0AAV3Y124_9GAST</name>
<dbReference type="EMBL" id="BLXT01000370">
    <property type="protein sequence ID" value="GFN76337.1"/>
    <property type="molecule type" value="Genomic_DNA"/>
</dbReference>
<reference evidence="1 2" key="1">
    <citation type="journal article" date="2021" name="Elife">
        <title>Chloroplast acquisition without the gene transfer in kleptoplastic sea slugs, Plakobranchus ocellatus.</title>
        <authorList>
            <person name="Maeda T."/>
            <person name="Takahashi S."/>
            <person name="Yoshida T."/>
            <person name="Shimamura S."/>
            <person name="Takaki Y."/>
            <person name="Nagai Y."/>
            <person name="Toyoda A."/>
            <person name="Suzuki Y."/>
            <person name="Arimoto A."/>
            <person name="Ishii H."/>
            <person name="Satoh N."/>
            <person name="Nishiyama T."/>
            <person name="Hasebe M."/>
            <person name="Maruyama T."/>
            <person name="Minagawa J."/>
            <person name="Obokata J."/>
            <person name="Shigenobu S."/>
        </authorList>
    </citation>
    <scope>NUCLEOTIDE SEQUENCE [LARGE SCALE GENOMIC DNA]</scope>
</reference>
<gene>
    <name evidence="1" type="ORF">PoB_000284300</name>
</gene>
<evidence type="ECO:0000313" key="2">
    <source>
        <dbReference type="Proteomes" id="UP000735302"/>
    </source>
</evidence>
<evidence type="ECO:0000313" key="1">
    <source>
        <dbReference type="EMBL" id="GFN76337.1"/>
    </source>
</evidence>
<keyword evidence="2" id="KW-1185">Reference proteome</keyword>
<protein>
    <submittedName>
        <fullName evidence="1">Uncharacterized protein</fullName>
    </submittedName>
</protein>
<accession>A0AAV3Y124</accession>
<comment type="caution">
    <text evidence="1">The sequence shown here is derived from an EMBL/GenBank/DDBJ whole genome shotgun (WGS) entry which is preliminary data.</text>
</comment>
<organism evidence="1 2">
    <name type="scientific">Plakobranchus ocellatus</name>
    <dbReference type="NCBI Taxonomy" id="259542"/>
    <lineage>
        <taxon>Eukaryota</taxon>
        <taxon>Metazoa</taxon>
        <taxon>Spiralia</taxon>
        <taxon>Lophotrochozoa</taxon>
        <taxon>Mollusca</taxon>
        <taxon>Gastropoda</taxon>
        <taxon>Heterobranchia</taxon>
        <taxon>Euthyneura</taxon>
        <taxon>Panpulmonata</taxon>
        <taxon>Sacoglossa</taxon>
        <taxon>Placobranchoidea</taxon>
        <taxon>Plakobranchidae</taxon>
        <taxon>Plakobranchus</taxon>
    </lineage>
</organism>